<keyword evidence="8" id="KW-1185">Reference proteome</keyword>
<feature type="domain" description="D-isomer specific 2-hydroxyacid dehydrogenase catalytic" evidence="5">
    <location>
        <begin position="32"/>
        <end position="309"/>
    </location>
</feature>
<dbReference type="InterPro" id="IPR036291">
    <property type="entry name" value="NAD(P)-bd_dom_sf"/>
</dbReference>
<sequence>MTKYILSTRPFRNEFIRQAKEIAPYEFVTATEIPTNFDWQSVEITIGWSKDWQDKLLIPTSSLKWVQSISAGVDTLPLELFAKHNVYLSNTSGLHATSITEHLLAILLMKTRGILDAIKNQEEQCWAEVPTIQNLQDLRILIVGTGKIGQELAKLLTFFQTKPIGINTNGRKIEHFAETYALVDLAYQAQKADVIINILPLTDDTYHLYDHDFFKTMKTTATFINVGRGPSVDTTALYQALRERQIGFAALDVFEEEPLPSEHPLWKLDNLLITPHFSGFTPHFQKAFMQIFLENLASFTTKGSLIKNVVNIRSGY</sequence>
<dbReference type="InterPro" id="IPR006139">
    <property type="entry name" value="D-isomer_2_OHA_DH_cat_dom"/>
</dbReference>
<evidence type="ECO:0000313" key="8">
    <source>
        <dbReference type="Proteomes" id="UP000782705"/>
    </source>
</evidence>
<comment type="caution">
    <text evidence="7">The sequence shown here is derived from an EMBL/GenBank/DDBJ whole genome shotgun (WGS) entry which is preliminary data.</text>
</comment>
<keyword evidence="2 4" id="KW-0560">Oxidoreductase</keyword>
<reference evidence="7 8" key="1">
    <citation type="submission" date="2016-06" db="EMBL/GenBank/DDBJ databases">
        <title>Four novel species of enterococci isolated from chicken manure.</title>
        <authorList>
            <person name="Van Tyne D."/>
        </authorList>
    </citation>
    <scope>NUCLEOTIDE SEQUENCE [LARGE SCALE GENOMIC DNA]</scope>
    <source>
        <strain evidence="7 8">CU12B</strain>
    </source>
</reference>
<evidence type="ECO:0000256" key="4">
    <source>
        <dbReference type="RuleBase" id="RU003719"/>
    </source>
</evidence>
<evidence type="ECO:0000256" key="2">
    <source>
        <dbReference type="ARBA" id="ARBA00023002"/>
    </source>
</evidence>
<comment type="similarity">
    <text evidence="1 4">Belongs to the D-isomer specific 2-hydroxyacid dehydrogenase family.</text>
</comment>
<organism evidence="7 8">
    <name type="scientific">Candidatus Enterococcus willemsii</name>
    <dbReference type="NCBI Taxonomy" id="1857215"/>
    <lineage>
        <taxon>Bacteria</taxon>
        <taxon>Bacillati</taxon>
        <taxon>Bacillota</taxon>
        <taxon>Bacilli</taxon>
        <taxon>Lactobacillales</taxon>
        <taxon>Enterococcaceae</taxon>
        <taxon>Enterococcus</taxon>
    </lineage>
</organism>
<accession>A0ABQ6Z2Z2</accession>
<evidence type="ECO:0000256" key="1">
    <source>
        <dbReference type="ARBA" id="ARBA00005854"/>
    </source>
</evidence>
<dbReference type="Proteomes" id="UP000782705">
    <property type="component" value="Unassembled WGS sequence"/>
</dbReference>
<protein>
    <submittedName>
        <fullName evidence="7">Hydroxyacid dehydrogenase</fullName>
    </submittedName>
</protein>
<evidence type="ECO:0000259" key="5">
    <source>
        <dbReference type="Pfam" id="PF00389"/>
    </source>
</evidence>
<evidence type="ECO:0000313" key="7">
    <source>
        <dbReference type="EMBL" id="KAF1306203.1"/>
    </source>
</evidence>
<dbReference type="EMBL" id="MAEL01000002">
    <property type="protein sequence ID" value="KAF1306203.1"/>
    <property type="molecule type" value="Genomic_DNA"/>
</dbReference>
<dbReference type="InterPro" id="IPR006140">
    <property type="entry name" value="D-isomer_DH_NAD-bd"/>
</dbReference>
<dbReference type="Pfam" id="PF02826">
    <property type="entry name" value="2-Hacid_dh_C"/>
    <property type="match status" value="1"/>
</dbReference>
<dbReference type="CDD" id="cd12155">
    <property type="entry name" value="PGDH_1"/>
    <property type="match status" value="1"/>
</dbReference>
<dbReference type="RefSeq" id="WP_161900819.1">
    <property type="nucleotide sequence ID" value="NZ_MAEL01000002.1"/>
</dbReference>
<gene>
    <name evidence="7" type="ORF">BAU17_10990</name>
</gene>
<dbReference type="Pfam" id="PF00389">
    <property type="entry name" value="2-Hacid_dh"/>
    <property type="match status" value="1"/>
</dbReference>
<evidence type="ECO:0000259" key="6">
    <source>
        <dbReference type="Pfam" id="PF02826"/>
    </source>
</evidence>
<dbReference type="Gene3D" id="3.40.50.720">
    <property type="entry name" value="NAD(P)-binding Rossmann-like Domain"/>
    <property type="match status" value="2"/>
</dbReference>
<evidence type="ECO:0000256" key="3">
    <source>
        <dbReference type="ARBA" id="ARBA00023027"/>
    </source>
</evidence>
<proteinExistence type="inferred from homology"/>
<feature type="domain" description="D-isomer specific 2-hydroxyacid dehydrogenase NAD-binding" evidence="6">
    <location>
        <begin position="105"/>
        <end position="277"/>
    </location>
</feature>
<name>A0ABQ6Z2Z2_9ENTE</name>
<dbReference type="SUPFAM" id="SSF51735">
    <property type="entry name" value="NAD(P)-binding Rossmann-fold domains"/>
    <property type="match status" value="1"/>
</dbReference>
<dbReference type="PANTHER" id="PTHR43333:SF1">
    <property type="entry name" value="D-ISOMER SPECIFIC 2-HYDROXYACID DEHYDROGENASE NAD-BINDING DOMAIN-CONTAINING PROTEIN"/>
    <property type="match status" value="1"/>
</dbReference>
<keyword evidence="3" id="KW-0520">NAD</keyword>
<dbReference type="SUPFAM" id="SSF52283">
    <property type="entry name" value="Formate/glycerate dehydrogenase catalytic domain-like"/>
    <property type="match status" value="1"/>
</dbReference>
<dbReference type="PANTHER" id="PTHR43333">
    <property type="entry name" value="2-HACID_DH_C DOMAIN-CONTAINING PROTEIN"/>
    <property type="match status" value="1"/>
</dbReference>